<dbReference type="CDD" id="cd08977">
    <property type="entry name" value="SusD"/>
    <property type="match status" value="1"/>
</dbReference>
<sequence>MKTISKKKNKYWSIVKKIFFLNFVFSMPACDSFLEVDLPKSQLTNTTVFQDYTTANAAMADVYAKIRDKGLLTGTQFGLSNQLGNYTDELTFYGTPTSATSGFYTNVILPSNSTVTLFWNNSYNQIYAANAVLEGVRSSTFSTQEKVQLEGEALFVRALLHFYLLQLFGDIPYIQTTDFRANSIITKTPSDQVYEHIITDLKTAEGLLLPSYPNIERIRPNSFVAKALLARVYLYRGAWEDANKMATALLENNSLYVFENTLSKVFLKNSTETIWQFMPSVAGKNTDEGVLFIFTSGPPTLVSLSELLMNSFTATDLRKTTWTTMVSKGTLTWYYASKYKEPKVSSTSKEYSIVLRLTEQYLIRAEARAVLGNLIGAKEDLNKIRKRAGLSDTVANTKEEILTAILEERRKEFFTEYGHRFFDLKRMGKLDTVLSIKPGWNTTDGLLPIPENELTLNPNLKPQNPGY</sequence>
<dbReference type="InterPro" id="IPR011990">
    <property type="entry name" value="TPR-like_helical_dom_sf"/>
</dbReference>
<dbReference type="EMBL" id="JPRM01000008">
    <property type="protein sequence ID" value="KFF17769.1"/>
    <property type="molecule type" value="Genomic_DNA"/>
</dbReference>
<dbReference type="eggNOG" id="COG3193">
    <property type="taxonomic scope" value="Bacteria"/>
</dbReference>
<dbReference type="InterPro" id="IPR033985">
    <property type="entry name" value="SusD-like_N"/>
</dbReference>
<dbReference type="InterPro" id="IPR012944">
    <property type="entry name" value="SusD_RagB_dom"/>
</dbReference>
<proteinExistence type="inferred from homology"/>
<name>A0A086AM55_FLAHY</name>
<dbReference type="AlphaFoldDB" id="A0A086AM55"/>
<dbReference type="Gene3D" id="1.25.40.390">
    <property type="match status" value="1"/>
</dbReference>
<dbReference type="Proteomes" id="UP000198424">
    <property type="component" value="Unassembled WGS sequence"/>
</dbReference>
<evidence type="ECO:0000256" key="2">
    <source>
        <dbReference type="ARBA" id="ARBA00006275"/>
    </source>
</evidence>
<evidence type="ECO:0000256" key="5">
    <source>
        <dbReference type="ARBA" id="ARBA00023237"/>
    </source>
</evidence>
<evidence type="ECO:0000313" key="9">
    <source>
        <dbReference type="EMBL" id="OXA93695.1"/>
    </source>
</evidence>
<comment type="caution">
    <text evidence="8">The sequence shown here is derived from an EMBL/GenBank/DDBJ whole genome shotgun (WGS) entry which is preliminary data.</text>
</comment>
<evidence type="ECO:0000313" key="10">
    <source>
        <dbReference type="Proteomes" id="UP000028712"/>
    </source>
</evidence>
<dbReference type="Pfam" id="PF07980">
    <property type="entry name" value="SusD_RagB"/>
    <property type="match status" value="1"/>
</dbReference>
<evidence type="ECO:0000256" key="3">
    <source>
        <dbReference type="ARBA" id="ARBA00022729"/>
    </source>
</evidence>
<protein>
    <submittedName>
        <fullName evidence="9">RagB/SusD family nutrient uptake outer membrane protein</fullName>
    </submittedName>
    <submittedName>
        <fullName evidence="8">Starch-binding protein</fullName>
    </submittedName>
</protein>
<evidence type="ECO:0000313" key="8">
    <source>
        <dbReference type="EMBL" id="KFF17769.1"/>
    </source>
</evidence>
<dbReference type="EMBL" id="MUGY01000013">
    <property type="protein sequence ID" value="OXA93695.1"/>
    <property type="molecule type" value="Genomic_DNA"/>
</dbReference>
<feature type="domain" description="RagB/SusD" evidence="6">
    <location>
        <begin position="324"/>
        <end position="467"/>
    </location>
</feature>
<dbReference type="SUPFAM" id="SSF48452">
    <property type="entry name" value="TPR-like"/>
    <property type="match status" value="1"/>
</dbReference>
<gene>
    <name evidence="9" type="ORF">B0A62_13185</name>
    <name evidence="8" type="ORF">IW20_07315</name>
</gene>
<keyword evidence="3" id="KW-0732">Signal</keyword>
<reference evidence="9 11" key="2">
    <citation type="submission" date="2016-11" db="EMBL/GenBank/DDBJ databases">
        <title>Whole genomes of Flavobacteriaceae.</title>
        <authorList>
            <person name="Stine C."/>
            <person name="Li C."/>
            <person name="Tadesse D."/>
        </authorList>
    </citation>
    <scope>NUCLEOTIDE SEQUENCE [LARGE SCALE GENOMIC DNA]</scope>
    <source>
        <strain evidence="9 11">ATCC 29551</strain>
    </source>
</reference>
<dbReference type="OrthoDB" id="621570at2"/>
<evidence type="ECO:0000259" key="7">
    <source>
        <dbReference type="Pfam" id="PF14322"/>
    </source>
</evidence>
<evidence type="ECO:0000259" key="6">
    <source>
        <dbReference type="Pfam" id="PF07980"/>
    </source>
</evidence>
<keyword evidence="4" id="KW-0472">Membrane</keyword>
<reference evidence="8 10" key="1">
    <citation type="submission" date="2014-07" db="EMBL/GenBank/DDBJ databases">
        <title>Genome of Flavobacterium hydatis DSM 2063.</title>
        <authorList>
            <person name="Pipes S.E."/>
            <person name="Stropko S.J."/>
            <person name="Newman J.D."/>
        </authorList>
    </citation>
    <scope>NUCLEOTIDE SEQUENCE [LARGE SCALE GENOMIC DNA]</scope>
    <source>
        <strain evidence="8 10">DSM 2063</strain>
    </source>
</reference>
<feature type="domain" description="SusD-like N-terminal" evidence="7">
    <location>
        <begin position="33"/>
        <end position="234"/>
    </location>
</feature>
<keyword evidence="5" id="KW-0998">Cell outer membrane</keyword>
<dbReference type="Proteomes" id="UP000028712">
    <property type="component" value="Unassembled WGS sequence"/>
</dbReference>
<accession>A0A086AM55</accession>
<dbReference type="Pfam" id="PF14322">
    <property type="entry name" value="SusD-like_3"/>
    <property type="match status" value="1"/>
</dbReference>
<organism evidence="8 10">
    <name type="scientific">Flavobacterium hydatis</name>
    <name type="common">Cytophaga aquatilis</name>
    <dbReference type="NCBI Taxonomy" id="991"/>
    <lineage>
        <taxon>Bacteria</taxon>
        <taxon>Pseudomonadati</taxon>
        <taxon>Bacteroidota</taxon>
        <taxon>Flavobacteriia</taxon>
        <taxon>Flavobacteriales</taxon>
        <taxon>Flavobacteriaceae</taxon>
        <taxon>Flavobacterium</taxon>
    </lineage>
</organism>
<dbReference type="GO" id="GO:0009279">
    <property type="term" value="C:cell outer membrane"/>
    <property type="evidence" value="ECO:0007669"/>
    <property type="project" value="UniProtKB-SubCell"/>
</dbReference>
<evidence type="ECO:0000313" key="11">
    <source>
        <dbReference type="Proteomes" id="UP000198424"/>
    </source>
</evidence>
<dbReference type="STRING" id="991.IW20_07315"/>
<comment type="subcellular location">
    <subcellularLocation>
        <location evidence="1">Cell outer membrane</location>
    </subcellularLocation>
</comment>
<keyword evidence="11" id="KW-1185">Reference proteome</keyword>
<comment type="similarity">
    <text evidence="2">Belongs to the SusD family.</text>
</comment>
<evidence type="ECO:0000256" key="4">
    <source>
        <dbReference type="ARBA" id="ARBA00023136"/>
    </source>
</evidence>
<evidence type="ECO:0000256" key="1">
    <source>
        <dbReference type="ARBA" id="ARBA00004442"/>
    </source>
</evidence>